<keyword evidence="3" id="KW-1185">Reference proteome</keyword>
<feature type="non-terminal residue" evidence="2">
    <location>
        <position position="563"/>
    </location>
</feature>
<evidence type="ECO:0000256" key="1">
    <source>
        <dbReference type="SAM" id="MobiDB-lite"/>
    </source>
</evidence>
<evidence type="ECO:0000313" key="2">
    <source>
        <dbReference type="EMBL" id="EJK72165.1"/>
    </source>
</evidence>
<evidence type="ECO:0000313" key="3">
    <source>
        <dbReference type="Proteomes" id="UP000266841"/>
    </source>
</evidence>
<organism evidence="2 3">
    <name type="scientific">Thalassiosira oceanica</name>
    <name type="common">Marine diatom</name>
    <dbReference type="NCBI Taxonomy" id="159749"/>
    <lineage>
        <taxon>Eukaryota</taxon>
        <taxon>Sar</taxon>
        <taxon>Stramenopiles</taxon>
        <taxon>Ochrophyta</taxon>
        <taxon>Bacillariophyta</taxon>
        <taxon>Coscinodiscophyceae</taxon>
        <taxon>Thalassiosirophycidae</taxon>
        <taxon>Thalassiosirales</taxon>
        <taxon>Thalassiosiraceae</taxon>
        <taxon>Thalassiosira</taxon>
    </lineage>
</organism>
<feature type="region of interest" description="Disordered" evidence="1">
    <location>
        <begin position="518"/>
        <end position="563"/>
    </location>
</feature>
<dbReference type="eggNOG" id="KOG0889">
    <property type="taxonomic scope" value="Eukaryota"/>
</dbReference>
<feature type="compositionally biased region" description="Gly residues" evidence="1">
    <location>
        <begin position="519"/>
        <end position="528"/>
    </location>
</feature>
<protein>
    <submittedName>
        <fullName evidence="2">Uncharacterized protein</fullName>
    </submittedName>
</protein>
<gene>
    <name evidence="2" type="ORF">THAOC_06330</name>
</gene>
<feature type="compositionally biased region" description="Basic and acidic residues" evidence="1">
    <location>
        <begin position="538"/>
        <end position="563"/>
    </location>
</feature>
<name>K0T3A8_THAOC</name>
<proteinExistence type="predicted"/>
<feature type="compositionally biased region" description="Pro residues" evidence="1">
    <location>
        <begin position="111"/>
        <end position="121"/>
    </location>
</feature>
<comment type="caution">
    <text evidence="2">The sequence shown here is derived from an EMBL/GenBank/DDBJ whole genome shotgun (WGS) entry which is preliminary data.</text>
</comment>
<feature type="region of interest" description="Disordered" evidence="1">
    <location>
        <begin position="320"/>
        <end position="352"/>
    </location>
</feature>
<feature type="region of interest" description="Disordered" evidence="1">
    <location>
        <begin position="259"/>
        <end position="306"/>
    </location>
</feature>
<accession>K0T3A8</accession>
<feature type="region of interest" description="Disordered" evidence="1">
    <location>
        <begin position="86"/>
        <end position="216"/>
    </location>
</feature>
<dbReference type="AlphaFoldDB" id="K0T3A8"/>
<feature type="compositionally biased region" description="Basic residues" evidence="1">
    <location>
        <begin position="151"/>
        <end position="160"/>
    </location>
</feature>
<dbReference type="OrthoDB" id="5570127at2759"/>
<dbReference type="Proteomes" id="UP000266841">
    <property type="component" value="Unassembled WGS sequence"/>
</dbReference>
<reference evidence="2 3" key="1">
    <citation type="journal article" date="2012" name="Genome Biol.">
        <title>Genome and low-iron response of an oceanic diatom adapted to chronic iron limitation.</title>
        <authorList>
            <person name="Lommer M."/>
            <person name="Specht M."/>
            <person name="Roy A.S."/>
            <person name="Kraemer L."/>
            <person name="Andreson R."/>
            <person name="Gutowska M.A."/>
            <person name="Wolf J."/>
            <person name="Bergner S.V."/>
            <person name="Schilhabel M.B."/>
            <person name="Klostermeier U.C."/>
            <person name="Beiko R.G."/>
            <person name="Rosenstiel P."/>
            <person name="Hippler M."/>
            <person name="Laroche J."/>
        </authorList>
    </citation>
    <scope>NUCLEOTIDE SEQUENCE [LARGE SCALE GENOMIC DNA]</scope>
    <source>
        <strain evidence="2 3">CCMP1005</strain>
    </source>
</reference>
<dbReference type="EMBL" id="AGNL01006277">
    <property type="protein sequence ID" value="EJK72165.1"/>
    <property type="molecule type" value="Genomic_DNA"/>
</dbReference>
<sequence length="563" mass="60314">MVYGMKTVLWCTQNYAANREKERARLRGSRGTDGEERFDAPAYARRDGGAGGNDEVRSAGCRMTRGEMDLVEDYVRHGLVCLRSFGTSLDPAGDGGGEGVAPGRGRVARPTGPPYGAPPASPRDARGVHVCLHGPRGVPLPDRPGPEPRPVPRRGRRRPQLRRDVPLSPPQSRQGDELRVLRGANVPPNGPARSGRGPDRPGGRGRRAIGTGASVPTPRARTLASLFDLVLTTLARLVQNEGAVCRHLQRLVAGCIRNSSAGSHGRGDGPGPYLLVQGADADRSFGGQRPLPHVPRDREQGVPASGPRALPLRAVEALRAPAPPAPSDQGRPAGAEVEPRRLGQPQVSLEPLGPSSLALPRLFWEKKTPSHTSTFFAFLESIRTVEFWVDNLHPDFLFPLLSHDHNTLCDLFMALSEHLKPMPYAYGLLCMRLLGKLGGVNRLFIRELINYKPDDGPGGPCPGGGGGSLALRCEWPADDDATADGARDASFSLPFPLERAVQVLRQVAAAPDIVVVGGTATGRAGGGPPASRPRRRRPDLGGREGPRPELVRRREAGRDEEGP</sequence>
<dbReference type="InterPro" id="IPR046807">
    <property type="entry name" value="Tra1_central"/>
</dbReference>
<dbReference type="Pfam" id="PF20175">
    <property type="entry name" value="Tra1_central"/>
    <property type="match status" value="1"/>
</dbReference>
<feature type="compositionally biased region" description="Gly residues" evidence="1">
    <location>
        <begin position="93"/>
        <end position="102"/>
    </location>
</feature>